<comment type="caution">
    <text evidence="1">The sequence shown here is derived from an EMBL/GenBank/DDBJ whole genome shotgun (WGS) entry which is preliminary data.</text>
</comment>
<dbReference type="InterPro" id="IPR014580">
    <property type="entry name" value="UCP033199"/>
</dbReference>
<reference evidence="1 2" key="1">
    <citation type="journal article" date="2021" name="Sci. Rep.">
        <title>The distribution of antibiotic resistance genes in chicken gut microbiota commensals.</title>
        <authorList>
            <person name="Juricova H."/>
            <person name="Matiasovicova J."/>
            <person name="Kubasova T."/>
            <person name="Cejkova D."/>
            <person name="Rychlik I."/>
        </authorList>
    </citation>
    <scope>NUCLEOTIDE SEQUENCE [LARGE SCALE GENOMIC DNA]</scope>
    <source>
        <strain evidence="1 2">An819</strain>
    </source>
</reference>
<dbReference type="PIRSF" id="PIRSF033199">
    <property type="entry name" value="UCP033199"/>
    <property type="match status" value="1"/>
</dbReference>
<proteinExistence type="predicted"/>
<sequence>METNKVYQMPLAKVYPLLVAKAERKGRSESEVRQIVQWLTGYTPGQLTEILATDITYGDFFQNAPQLNPDRLLIKGTVCGVRVEIIAEPLMREIRYLDKLVDELAKGKSMDKILRNSCPNT</sequence>
<dbReference type="Proteomes" id="UP000764045">
    <property type="component" value="Unassembled WGS sequence"/>
</dbReference>
<organism evidence="1 2">
    <name type="scientific">Marseilla massiliensis</name>
    <dbReference type="NCBI Taxonomy" id="1841864"/>
    <lineage>
        <taxon>Bacteria</taxon>
        <taxon>Pseudomonadati</taxon>
        <taxon>Bacteroidota</taxon>
        <taxon>Bacteroidia</taxon>
        <taxon>Bacteroidales</taxon>
        <taxon>Prevotellaceae</taxon>
        <taxon>Marseilla</taxon>
    </lineage>
</organism>
<dbReference type="AlphaFoldDB" id="A0A938WQD8"/>
<dbReference type="Gene3D" id="1.10.8.290">
    <property type="entry name" value="uncharacterized protein sp1917 domain"/>
    <property type="match status" value="1"/>
</dbReference>
<protein>
    <submittedName>
        <fullName evidence="1">DUF2200 domain-containing protein</fullName>
    </submittedName>
</protein>
<dbReference type="InterPro" id="IPR023204">
    <property type="entry name" value="SP1917_dom_sf"/>
</dbReference>
<dbReference type="EMBL" id="JACJJL010000056">
    <property type="protein sequence ID" value="MBM6663148.1"/>
    <property type="molecule type" value="Genomic_DNA"/>
</dbReference>
<name>A0A938WQD8_9BACT</name>
<accession>A0A938WQD8</accession>
<evidence type="ECO:0000313" key="1">
    <source>
        <dbReference type="EMBL" id="MBM6663148.1"/>
    </source>
</evidence>
<gene>
    <name evidence="1" type="ORF">H6B30_15615</name>
</gene>
<keyword evidence="2" id="KW-1185">Reference proteome</keyword>
<dbReference type="Pfam" id="PF09966">
    <property type="entry name" value="DUF2200"/>
    <property type="match status" value="1"/>
</dbReference>
<evidence type="ECO:0000313" key="2">
    <source>
        <dbReference type="Proteomes" id="UP000764045"/>
    </source>
</evidence>
<dbReference type="RefSeq" id="WP_125105091.1">
    <property type="nucleotide sequence ID" value="NZ_JACJJL010000056.1"/>
</dbReference>